<keyword evidence="5" id="KW-0808">Transferase</keyword>
<feature type="domain" description="LytR/CpsA/Psr regulator C-terminal" evidence="4">
    <location>
        <begin position="296"/>
        <end position="375"/>
    </location>
</feature>
<dbReference type="InterPro" id="IPR027381">
    <property type="entry name" value="LytR/CpsA/Psr_C"/>
</dbReference>
<evidence type="ECO:0000313" key="5">
    <source>
        <dbReference type="EMBL" id="GAA5512956.1"/>
    </source>
</evidence>
<evidence type="ECO:0000313" key="6">
    <source>
        <dbReference type="Proteomes" id="UP001401887"/>
    </source>
</evidence>
<protein>
    <submittedName>
        <fullName evidence="5">Polyisoprenyl-teichoic acid--peptidoglycan teichoic acid transferase TagU</fullName>
    </submittedName>
</protein>
<dbReference type="RefSeq" id="WP_345463768.1">
    <property type="nucleotide sequence ID" value="NZ_BAABRP010000005.1"/>
</dbReference>
<dbReference type="PANTHER" id="PTHR33392">
    <property type="entry name" value="POLYISOPRENYL-TEICHOIC ACID--PEPTIDOGLYCAN TEICHOIC ACID TRANSFERASE TAGU"/>
    <property type="match status" value="1"/>
</dbReference>
<dbReference type="Pfam" id="PF03816">
    <property type="entry name" value="LytR_cpsA_psr"/>
    <property type="match status" value="1"/>
</dbReference>
<evidence type="ECO:0000256" key="1">
    <source>
        <dbReference type="ARBA" id="ARBA00006068"/>
    </source>
</evidence>
<organism evidence="5 6">
    <name type="scientific">Deinococcus carri</name>
    <dbReference type="NCBI Taxonomy" id="1211323"/>
    <lineage>
        <taxon>Bacteria</taxon>
        <taxon>Thermotogati</taxon>
        <taxon>Deinococcota</taxon>
        <taxon>Deinococci</taxon>
        <taxon>Deinococcales</taxon>
        <taxon>Deinococcaceae</taxon>
        <taxon>Deinococcus</taxon>
    </lineage>
</organism>
<feature type="domain" description="Cell envelope-related transcriptional attenuator" evidence="3">
    <location>
        <begin position="70"/>
        <end position="216"/>
    </location>
</feature>
<dbReference type="Gene3D" id="3.40.630.190">
    <property type="entry name" value="LCP protein"/>
    <property type="match status" value="1"/>
</dbReference>
<comment type="similarity">
    <text evidence="1">Belongs to the LytR/CpsA/Psr (LCP) family.</text>
</comment>
<dbReference type="EMBL" id="BAABRP010000005">
    <property type="protein sequence ID" value="GAA5512956.1"/>
    <property type="molecule type" value="Genomic_DNA"/>
</dbReference>
<reference evidence="5 6" key="1">
    <citation type="submission" date="2024-02" db="EMBL/GenBank/DDBJ databases">
        <title>Deinococcus carri NBRC 110142.</title>
        <authorList>
            <person name="Ichikawa N."/>
            <person name="Katano-Makiyama Y."/>
            <person name="Hidaka K."/>
        </authorList>
    </citation>
    <scope>NUCLEOTIDE SEQUENCE [LARGE SCALE GENOMIC DNA]</scope>
    <source>
        <strain evidence="5 6">NBRC 110142</strain>
    </source>
</reference>
<accession>A0ABP9W6G5</accession>
<dbReference type="PANTHER" id="PTHR33392:SF6">
    <property type="entry name" value="POLYISOPRENYL-TEICHOIC ACID--PEPTIDOGLYCAN TEICHOIC ACID TRANSFERASE TAGU"/>
    <property type="match status" value="1"/>
</dbReference>
<dbReference type="GO" id="GO:0016740">
    <property type="term" value="F:transferase activity"/>
    <property type="evidence" value="ECO:0007669"/>
    <property type="project" value="UniProtKB-KW"/>
</dbReference>
<sequence>MRRAVLLILVVLAGLVALLAPAFPALTRYGALPHKADGPVTVLLAGVDVDYDDKSGMWPWPAKPEQYDQRTDTIVLAQVRPDGTANLLSIPRDTWVNLPGWGWSKINAANPHGGPELLVRSVEDLTGIRVDAYSLLSLNALRALTEAAGGVTLDVPQRMKYDDNAGKLHIDLQPGRQHLSGQQAEGFLRFRHDGMGDIGRVARQQTYLTALVGQIKSPLNWWRLPAMVGALDQNTKSNLTRQEVGALLGAALGGVKVNMHTVPGSFGGGGTWLPDRAALRALVAENFRDPNDPRALTVAVVNLAAPDGSARRLRTRLEELGYQDVRIAEEPRTDGVPTTVSGAAAASVLRDVGHGEVTRQGGVPGADVTVRLGSDTPAN</sequence>
<evidence type="ECO:0000259" key="4">
    <source>
        <dbReference type="Pfam" id="PF13399"/>
    </source>
</evidence>
<dbReference type="Proteomes" id="UP001401887">
    <property type="component" value="Unassembled WGS sequence"/>
</dbReference>
<gene>
    <name evidence="5" type="primary">tagU_2</name>
    <name evidence="5" type="ORF">Dcar01_01680</name>
</gene>
<evidence type="ECO:0000259" key="3">
    <source>
        <dbReference type="Pfam" id="PF03816"/>
    </source>
</evidence>
<dbReference type="InterPro" id="IPR050922">
    <property type="entry name" value="LytR/CpsA/Psr_CW_biosynth"/>
</dbReference>
<dbReference type="Pfam" id="PF13399">
    <property type="entry name" value="LytR_C"/>
    <property type="match status" value="1"/>
</dbReference>
<feature type="region of interest" description="Disordered" evidence="2">
    <location>
        <begin position="356"/>
        <end position="379"/>
    </location>
</feature>
<proteinExistence type="inferred from homology"/>
<keyword evidence="6" id="KW-1185">Reference proteome</keyword>
<evidence type="ECO:0000256" key="2">
    <source>
        <dbReference type="SAM" id="MobiDB-lite"/>
    </source>
</evidence>
<dbReference type="NCBIfam" id="TIGR00350">
    <property type="entry name" value="lytR_cpsA_psr"/>
    <property type="match status" value="1"/>
</dbReference>
<comment type="caution">
    <text evidence="5">The sequence shown here is derived from an EMBL/GenBank/DDBJ whole genome shotgun (WGS) entry which is preliminary data.</text>
</comment>
<name>A0ABP9W6G5_9DEIO</name>
<dbReference type="InterPro" id="IPR004474">
    <property type="entry name" value="LytR_CpsA_psr"/>
</dbReference>